<proteinExistence type="predicted"/>
<name>A0AAW8U1C1_9ENTE</name>
<evidence type="ECO:0000313" key="2">
    <source>
        <dbReference type="Proteomes" id="UP001256711"/>
    </source>
</evidence>
<evidence type="ECO:0008006" key="3">
    <source>
        <dbReference type="Google" id="ProtNLM"/>
    </source>
</evidence>
<evidence type="ECO:0000313" key="1">
    <source>
        <dbReference type="EMBL" id="MDT2811012.1"/>
    </source>
</evidence>
<dbReference type="RefSeq" id="WP_010753651.1">
    <property type="nucleotide sequence ID" value="NZ_CABJBY010000005.1"/>
</dbReference>
<accession>A0AAW8U1C1</accession>
<comment type="caution">
    <text evidence="1">The sequence shown here is derived from an EMBL/GenBank/DDBJ whole genome shotgun (WGS) entry which is preliminary data.</text>
</comment>
<gene>
    <name evidence="1" type="ORF">P7H43_11045</name>
</gene>
<organism evidence="1 2">
    <name type="scientific">Enterococcus asini</name>
    <dbReference type="NCBI Taxonomy" id="57732"/>
    <lineage>
        <taxon>Bacteria</taxon>
        <taxon>Bacillati</taxon>
        <taxon>Bacillota</taxon>
        <taxon>Bacilli</taxon>
        <taxon>Lactobacillales</taxon>
        <taxon>Enterococcaceae</taxon>
        <taxon>Enterococcus</taxon>
    </lineage>
</organism>
<protein>
    <recommendedName>
        <fullName evidence="3">DUF1827 family protein</fullName>
    </recommendedName>
</protein>
<dbReference type="AlphaFoldDB" id="A0AAW8U1C1"/>
<reference evidence="1" key="1">
    <citation type="submission" date="2023-03" db="EMBL/GenBank/DDBJ databases">
        <authorList>
            <person name="Shen W."/>
            <person name="Cai J."/>
        </authorList>
    </citation>
    <scope>NUCLEOTIDE SEQUENCE</scope>
    <source>
        <strain evidence="1">B226-2</strain>
    </source>
</reference>
<dbReference type="Proteomes" id="UP001256711">
    <property type="component" value="Unassembled WGS sequence"/>
</dbReference>
<dbReference type="GeneID" id="78366045"/>
<dbReference type="EMBL" id="JARQBJ010000005">
    <property type="protein sequence ID" value="MDT2811012.1"/>
    <property type="molecule type" value="Genomic_DNA"/>
</dbReference>
<sequence>MFYQKAYKVDEMARVLANVSECFFIIQGHFINKEYRVAVYKYDHEYFLLRDHRIFLNTAKTKGQIAGDENLVLPYIEEALEENKYLLIDKAYLRLELAILDKMSKHNGIDIQYFEFVD</sequence>